<accession>A0A6M5YMP2</accession>
<dbReference type="EMBL" id="CP053452">
    <property type="protein sequence ID" value="QJW94202.1"/>
    <property type="molecule type" value="Genomic_DNA"/>
</dbReference>
<dbReference type="Proteomes" id="UP000503447">
    <property type="component" value="Chromosome"/>
</dbReference>
<dbReference type="PANTHER" id="PTHR30383:SF5">
    <property type="entry name" value="SGNH HYDROLASE-TYPE ESTERASE DOMAIN-CONTAINING PROTEIN"/>
    <property type="match status" value="1"/>
</dbReference>
<keyword evidence="3" id="KW-1185">Reference proteome</keyword>
<dbReference type="Pfam" id="PF13472">
    <property type="entry name" value="Lipase_GDSL_2"/>
    <property type="match status" value="1"/>
</dbReference>
<dbReference type="Gene3D" id="3.40.50.1110">
    <property type="entry name" value="SGNH hydrolase"/>
    <property type="match status" value="1"/>
</dbReference>
<dbReference type="InterPro" id="IPR036514">
    <property type="entry name" value="SGNH_hydro_sf"/>
</dbReference>
<reference evidence="3" key="1">
    <citation type="submission" date="2020-05" db="EMBL/GenBank/DDBJ databases">
        <title>Frigoriglobus tundricola gen. nov., sp. nov., a psychrotolerant cellulolytic planctomycete of the family Gemmataceae with two divergent copies of 16S rRNA gene.</title>
        <authorList>
            <person name="Kulichevskaya I.S."/>
            <person name="Ivanova A.A."/>
            <person name="Naumoff D.G."/>
            <person name="Beletsky A.V."/>
            <person name="Rijpstra W.I.C."/>
            <person name="Sinninghe Damste J.S."/>
            <person name="Mardanov A.V."/>
            <person name="Ravin N.V."/>
            <person name="Dedysh S.N."/>
        </authorList>
    </citation>
    <scope>NUCLEOTIDE SEQUENCE [LARGE SCALE GENOMIC DNA]</scope>
    <source>
        <strain evidence="3">PL17</strain>
    </source>
</reference>
<feature type="domain" description="SGNH hydrolase-type esterase" evidence="1">
    <location>
        <begin position="59"/>
        <end position="223"/>
    </location>
</feature>
<dbReference type="KEGG" id="ftj:FTUN_1722"/>
<dbReference type="PANTHER" id="PTHR30383">
    <property type="entry name" value="THIOESTERASE 1/PROTEASE 1/LYSOPHOSPHOLIPASE L1"/>
    <property type="match status" value="1"/>
</dbReference>
<evidence type="ECO:0000313" key="3">
    <source>
        <dbReference type="Proteomes" id="UP000503447"/>
    </source>
</evidence>
<protein>
    <submittedName>
        <fullName evidence="2">SGNH-type carbohydrate esterase</fullName>
    </submittedName>
</protein>
<sequence>MHALIVAALVAVAQPPVKDAAWEPAPRAKEYPWMSVAAWKKLHEGHLARSKKGGVDVVFLGDSITQGWDGAGAPVWKKRFEPLNAANYGIGGDTTREVLYRLNGGILDGIKPKVVVLMIGTNNFGLPGDSVADTVRGVEAVVGAVRKKAPDAKVLLLGIFPRDKSAGTPFRKKIAEANEALAKLADAKAVVFLDLGKKFLAADGTLPADVMPDALHLSEKGYGIWADAIDEPLKALLKPSEPRPTTGG</sequence>
<proteinExistence type="predicted"/>
<organism evidence="2 3">
    <name type="scientific">Frigoriglobus tundricola</name>
    <dbReference type="NCBI Taxonomy" id="2774151"/>
    <lineage>
        <taxon>Bacteria</taxon>
        <taxon>Pseudomonadati</taxon>
        <taxon>Planctomycetota</taxon>
        <taxon>Planctomycetia</taxon>
        <taxon>Gemmatales</taxon>
        <taxon>Gemmataceae</taxon>
        <taxon>Frigoriglobus</taxon>
    </lineage>
</organism>
<dbReference type="RefSeq" id="WP_171470246.1">
    <property type="nucleotide sequence ID" value="NZ_CP053452.2"/>
</dbReference>
<gene>
    <name evidence="2" type="ORF">FTUN_1722</name>
</gene>
<evidence type="ECO:0000313" key="2">
    <source>
        <dbReference type="EMBL" id="QJW94202.1"/>
    </source>
</evidence>
<dbReference type="InterPro" id="IPR051532">
    <property type="entry name" value="Ester_Hydrolysis_Enzymes"/>
</dbReference>
<dbReference type="SUPFAM" id="SSF52266">
    <property type="entry name" value="SGNH hydrolase"/>
    <property type="match status" value="1"/>
</dbReference>
<dbReference type="InterPro" id="IPR013830">
    <property type="entry name" value="SGNH_hydro"/>
</dbReference>
<dbReference type="AlphaFoldDB" id="A0A6M5YMP2"/>
<dbReference type="GO" id="GO:0004622">
    <property type="term" value="F:phosphatidylcholine lysophospholipase activity"/>
    <property type="evidence" value="ECO:0007669"/>
    <property type="project" value="TreeGrafter"/>
</dbReference>
<name>A0A6M5YMP2_9BACT</name>
<evidence type="ECO:0000259" key="1">
    <source>
        <dbReference type="Pfam" id="PF13472"/>
    </source>
</evidence>